<organism evidence="2 3">
    <name type="scientific">Neotoma lepida</name>
    <name type="common">Desert woodrat</name>
    <dbReference type="NCBI Taxonomy" id="56216"/>
    <lineage>
        <taxon>Eukaryota</taxon>
        <taxon>Metazoa</taxon>
        <taxon>Chordata</taxon>
        <taxon>Craniata</taxon>
        <taxon>Vertebrata</taxon>
        <taxon>Euteleostomi</taxon>
        <taxon>Mammalia</taxon>
        <taxon>Eutheria</taxon>
        <taxon>Euarchontoglires</taxon>
        <taxon>Glires</taxon>
        <taxon>Rodentia</taxon>
        <taxon>Myomorpha</taxon>
        <taxon>Muroidea</taxon>
        <taxon>Cricetidae</taxon>
        <taxon>Neotominae</taxon>
        <taxon>Neotoma</taxon>
    </lineage>
</organism>
<feature type="region of interest" description="Disordered" evidence="1">
    <location>
        <begin position="23"/>
        <end position="60"/>
    </location>
</feature>
<dbReference type="Proteomes" id="UP000092124">
    <property type="component" value="Unassembled WGS sequence"/>
</dbReference>
<gene>
    <name evidence="2" type="ORF">A6R68_17905</name>
</gene>
<evidence type="ECO:0000256" key="1">
    <source>
        <dbReference type="SAM" id="MobiDB-lite"/>
    </source>
</evidence>
<sequence>VAVACSAFPLGSSAPVQLRPRARQQHHGFHFGRVVERPRRGQKAGAPRTSRQGRDACPSW</sequence>
<comment type="caution">
    <text evidence="2">The sequence shown here is derived from an EMBL/GenBank/DDBJ whole genome shotgun (WGS) entry which is preliminary data.</text>
</comment>
<name>A0A1A6HAN3_NEOLE</name>
<accession>A0A1A6HAN3</accession>
<feature type="non-terminal residue" evidence="2">
    <location>
        <position position="1"/>
    </location>
</feature>
<keyword evidence="3" id="KW-1185">Reference proteome</keyword>
<dbReference type="AlphaFoldDB" id="A0A1A6HAN3"/>
<proteinExistence type="predicted"/>
<dbReference type="EMBL" id="LZPO01035939">
    <property type="protein sequence ID" value="OBS75643.1"/>
    <property type="molecule type" value="Genomic_DNA"/>
</dbReference>
<protein>
    <submittedName>
        <fullName evidence="2">Uncharacterized protein</fullName>
    </submittedName>
</protein>
<evidence type="ECO:0000313" key="2">
    <source>
        <dbReference type="EMBL" id="OBS75643.1"/>
    </source>
</evidence>
<feature type="non-terminal residue" evidence="2">
    <location>
        <position position="60"/>
    </location>
</feature>
<evidence type="ECO:0000313" key="3">
    <source>
        <dbReference type="Proteomes" id="UP000092124"/>
    </source>
</evidence>
<reference evidence="2 3" key="1">
    <citation type="submission" date="2016-06" db="EMBL/GenBank/DDBJ databases">
        <title>The Draft Genome Sequence and Annotation of the Desert Woodrat Neotoma lepida.</title>
        <authorList>
            <person name="Campbell M."/>
            <person name="Oakeson K.F."/>
            <person name="Yandell M."/>
            <person name="Halpert J.R."/>
            <person name="Dearing D."/>
        </authorList>
    </citation>
    <scope>NUCLEOTIDE SEQUENCE [LARGE SCALE GENOMIC DNA]</scope>
    <source>
        <strain evidence="2">417</strain>
        <tissue evidence="2">Liver</tissue>
    </source>
</reference>